<keyword evidence="6" id="KW-0547">Nucleotide-binding</keyword>
<keyword evidence="11" id="KW-1185">Reference proteome</keyword>
<dbReference type="InterPro" id="IPR024074">
    <property type="entry name" value="AS_cat/multimer_dom_body"/>
</dbReference>
<keyword evidence="4" id="KW-0436">Ligase</keyword>
<proteinExistence type="predicted"/>
<evidence type="ECO:0000256" key="2">
    <source>
        <dbReference type="ARBA" id="ARBA00012286"/>
    </source>
</evidence>
<dbReference type="InterPro" id="IPR048267">
    <property type="entry name" value="Arginosuc_syn_N"/>
</dbReference>
<dbReference type="InterPro" id="IPR001518">
    <property type="entry name" value="Arginosuc_synth"/>
</dbReference>
<evidence type="ECO:0000313" key="11">
    <source>
        <dbReference type="Proteomes" id="UP000617743"/>
    </source>
</evidence>
<name>A0ABQ2WXI5_9ACTN</name>
<dbReference type="PANTHER" id="PTHR11587">
    <property type="entry name" value="ARGININOSUCCINATE SYNTHASE"/>
    <property type="match status" value="1"/>
</dbReference>
<dbReference type="Gene3D" id="3.90.1260.10">
    <property type="entry name" value="Argininosuccinate synthetase, chain A, domain 2"/>
    <property type="match status" value="1"/>
</dbReference>
<accession>A0ABQ2WXI5</accession>
<dbReference type="Pfam" id="PF00764">
    <property type="entry name" value="Arginosuc_synth"/>
    <property type="match status" value="1"/>
</dbReference>
<evidence type="ECO:0000256" key="4">
    <source>
        <dbReference type="ARBA" id="ARBA00022598"/>
    </source>
</evidence>
<dbReference type="Gene3D" id="3.40.50.620">
    <property type="entry name" value="HUPs"/>
    <property type="match status" value="1"/>
</dbReference>
<evidence type="ECO:0000256" key="7">
    <source>
        <dbReference type="ARBA" id="ARBA00022840"/>
    </source>
</evidence>
<dbReference type="NCBIfam" id="NF038212">
    <property type="entry name" value="argG_rel"/>
    <property type="match status" value="1"/>
</dbReference>
<keyword evidence="3" id="KW-0055">Arginine biosynthesis</keyword>
<evidence type="ECO:0000256" key="1">
    <source>
        <dbReference type="ARBA" id="ARBA00004967"/>
    </source>
</evidence>
<evidence type="ECO:0000259" key="9">
    <source>
        <dbReference type="Pfam" id="PF20979"/>
    </source>
</evidence>
<dbReference type="SUPFAM" id="SSF52402">
    <property type="entry name" value="Adenine nucleotide alpha hydrolases-like"/>
    <property type="match status" value="1"/>
</dbReference>
<evidence type="ECO:0000256" key="6">
    <source>
        <dbReference type="ARBA" id="ARBA00022741"/>
    </source>
</evidence>
<dbReference type="SUPFAM" id="SSF69864">
    <property type="entry name" value="Argininosuccinate synthetase, C-terminal domain"/>
    <property type="match status" value="1"/>
</dbReference>
<organism evidence="10 11">
    <name type="scientific">Streptomyces lomondensis</name>
    <dbReference type="NCBI Taxonomy" id="68229"/>
    <lineage>
        <taxon>Bacteria</taxon>
        <taxon>Bacillati</taxon>
        <taxon>Actinomycetota</taxon>
        <taxon>Actinomycetes</taxon>
        <taxon>Kitasatosporales</taxon>
        <taxon>Streptomycetaceae</taxon>
        <taxon>Streptomyces</taxon>
    </lineage>
</organism>
<dbReference type="RefSeq" id="WP_229906234.1">
    <property type="nucleotide sequence ID" value="NZ_BMWC01000001.1"/>
</dbReference>
<keyword evidence="5" id="KW-0028">Amino-acid biosynthesis</keyword>
<comment type="pathway">
    <text evidence="1">Amino-acid biosynthesis; L-arginine biosynthesis; L-arginine from L-ornithine and carbamoyl phosphate: step 2/3.</text>
</comment>
<evidence type="ECO:0000256" key="5">
    <source>
        <dbReference type="ARBA" id="ARBA00022605"/>
    </source>
</evidence>
<comment type="caution">
    <text evidence="10">The sequence shown here is derived from an EMBL/GenBank/DDBJ whole genome shotgun (WGS) entry which is preliminary data.</text>
</comment>
<dbReference type="PANTHER" id="PTHR11587:SF2">
    <property type="entry name" value="ARGININOSUCCINATE SYNTHASE"/>
    <property type="match status" value="1"/>
</dbReference>
<feature type="domain" description="Arginosuccinate synthase C-terminal" evidence="9">
    <location>
        <begin position="196"/>
        <end position="389"/>
    </location>
</feature>
<keyword evidence="7" id="KW-0067">ATP-binding</keyword>
<evidence type="ECO:0000256" key="3">
    <source>
        <dbReference type="ARBA" id="ARBA00022571"/>
    </source>
</evidence>
<dbReference type="EC" id="6.3.4.5" evidence="2"/>
<dbReference type="InterPro" id="IPR014729">
    <property type="entry name" value="Rossmann-like_a/b/a_fold"/>
</dbReference>
<dbReference type="EMBL" id="BMWC01000001">
    <property type="protein sequence ID" value="GGW77922.1"/>
    <property type="molecule type" value="Genomic_DNA"/>
</dbReference>
<dbReference type="Proteomes" id="UP000617743">
    <property type="component" value="Unassembled WGS sequence"/>
</dbReference>
<protein>
    <recommendedName>
        <fullName evidence="2">argininosuccinate synthase</fullName>
        <ecNumber evidence="2">6.3.4.5</ecNumber>
    </recommendedName>
</protein>
<evidence type="ECO:0000259" key="8">
    <source>
        <dbReference type="Pfam" id="PF00764"/>
    </source>
</evidence>
<reference evidence="11" key="1">
    <citation type="journal article" date="2019" name="Int. J. Syst. Evol. Microbiol.">
        <title>The Global Catalogue of Microorganisms (GCM) 10K type strain sequencing project: providing services to taxonomists for standard genome sequencing and annotation.</title>
        <authorList>
            <consortium name="The Broad Institute Genomics Platform"/>
            <consortium name="The Broad Institute Genome Sequencing Center for Infectious Disease"/>
            <person name="Wu L."/>
            <person name="Ma J."/>
        </authorList>
    </citation>
    <scope>NUCLEOTIDE SEQUENCE [LARGE SCALE GENOMIC DNA]</scope>
    <source>
        <strain evidence="11">JCM 4866</strain>
    </source>
</reference>
<evidence type="ECO:0000313" key="10">
    <source>
        <dbReference type="EMBL" id="GGW77922.1"/>
    </source>
</evidence>
<gene>
    <name evidence="10" type="primary">argG</name>
    <name evidence="10" type="ORF">GCM10010383_01580</name>
</gene>
<dbReference type="InterPro" id="IPR048268">
    <property type="entry name" value="Arginosuc_syn_C"/>
</dbReference>
<feature type="domain" description="Arginosuccinate synthase-like N-terminal" evidence="8">
    <location>
        <begin position="30"/>
        <end position="150"/>
    </location>
</feature>
<dbReference type="Pfam" id="PF20979">
    <property type="entry name" value="Arginosuc_syn_C"/>
    <property type="match status" value="1"/>
</dbReference>
<sequence length="412" mass="45287">MTTTQAVQTAPSEIVRSFSQLDGLDPDRPVVTLFSGGLDSTYLLLRLRRMGLREVHAVSVDIGEDESGPYKRQVAEALGARLHLLDRRTEFAERHVAPAIAAQAVYLGIHPVSSTLSRPLIARSAVELARSLGAQAVLHTANRSQNTLRRLNGALRLLGYEGAYGSPYDLDPVTRDDKLAALRAAGVDLLAGRIVSGDSNLWCREFESGILDDPERHEVPEEMYTWSRPTAAPGSSELLTVTVERGRPVALDGEPLPLTELIDRLNRRVGAYGLGRYSGLEHLDHGEKVLEIREMPAAWLLLASHRHVESACLDAELVREKRHLEQVWVREALEGRWFGELRLAVQSFVDSCAVRTSGSVTWRLRTGGADTRSITADRPLYLRDREAWEERAISAESAAFAPSAGSLLPAAA</sequence>